<evidence type="ECO:0000313" key="2">
    <source>
        <dbReference type="Proteomes" id="UP000810252"/>
    </source>
</evidence>
<dbReference type="Proteomes" id="UP000810252">
    <property type="component" value="Unassembled WGS sequence"/>
</dbReference>
<organism evidence="1 2">
    <name type="scientific">Candidatus Cryptobacteroides merdigallinarum</name>
    <dbReference type="NCBI Taxonomy" id="2840770"/>
    <lineage>
        <taxon>Bacteria</taxon>
        <taxon>Pseudomonadati</taxon>
        <taxon>Bacteroidota</taxon>
        <taxon>Bacteroidia</taxon>
        <taxon>Bacteroidales</taxon>
        <taxon>Candidatus Cryptobacteroides</taxon>
    </lineage>
</organism>
<evidence type="ECO:0000313" key="1">
    <source>
        <dbReference type="EMBL" id="MBO8447684.1"/>
    </source>
</evidence>
<reference evidence="1" key="1">
    <citation type="submission" date="2020-10" db="EMBL/GenBank/DDBJ databases">
        <authorList>
            <person name="Gilroy R."/>
        </authorList>
    </citation>
    <scope>NUCLEOTIDE SEQUENCE</scope>
    <source>
        <strain evidence="1">20514</strain>
    </source>
</reference>
<comment type="caution">
    <text evidence="1">The sequence shown here is derived from an EMBL/GenBank/DDBJ whole genome shotgun (WGS) entry which is preliminary data.</text>
</comment>
<dbReference type="NCBIfam" id="TIGR03781">
    <property type="entry name" value="Bac_Flav_CT_K"/>
    <property type="match status" value="1"/>
</dbReference>
<dbReference type="AlphaFoldDB" id="A0A9D9EM44"/>
<sequence>MEKIIKELTTIKSSMSNMRTAAISALVTAGLVAVASTGLAIMFVRENSSNIYILDRGTAATASLGEADSQRELEVRDHVIRFHELMMNLSPSSDAIKTNIDRALTMSDRSAFNYWQDLSETGFYNRLVSANISQQFSLDSISTDMASYPYRLEVFGKLYLIRESNITAYRIRTSCQLVDIGRSKDNPHGLMIEQFRVVSNDKIGTRKRN</sequence>
<accession>A0A9D9EM44</accession>
<name>A0A9D9EM44_9BACT</name>
<reference evidence="1" key="2">
    <citation type="journal article" date="2021" name="PeerJ">
        <title>Extensive microbial diversity within the chicken gut microbiome revealed by metagenomics and culture.</title>
        <authorList>
            <person name="Gilroy R."/>
            <person name="Ravi A."/>
            <person name="Getino M."/>
            <person name="Pursley I."/>
            <person name="Horton D.L."/>
            <person name="Alikhan N.F."/>
            <person name="Baker D."/>
            <person name="Gharbi K."/>
            <person name="Hall N."/>
            <person name="Watson M."/>
            <person name="Adriaenssens E.M."/>
            <person name="Foster-Nyarko E."/>
            <person name="Jarju S."/>
            <person name="Secka A."/>
            <person name="Antonio M."/>
            <person name="Oren A."/>
            <person name="Chaudhuri R.R."/>
            <person name="La Ragione R."/>
            <person name="Hildebrand F."/>
            <person name="Pallen M.J."/>
        </authorList>
    </citation>
    <scope>NUCLEOTIDE SEQUENCE</scope>
    <source>
        <strain evidence="1">20514</strain>
    </source>
</reference>
<proteinExistence type="predicted"/>
<dbReference type="EMBL" id="JADIMQ010000003">
    <property type="protein sequence ID" value="MBO8447684.1"/>
    <property type="molecule type" value="Genomic_DNA"/>
</dbReference>
<protein>
    <submittedName>
        <fullName evidence="1">Conjugative transposon protein TraK</fullName>
    </submittedName>
</protein>
<gene>
    <name evidence="1" type="primary">traK</name>
    <name evidence="1" type="ORF">IAC29_00240</name>
</gene>
<dbReference type="InterPro" id="IPR022276">
    <property type="entry name" value="Conjug_transposon_TraK"/>
</dbReference>